<evidence type="ECO:0000313" key="3">
    <source>
        <dbReference type="Proteomes" id="UP000645462"/>
    </source>
</evidence>
<keyword evidence="1" id="KW-1133">Transmembrane helix</keyword>
<sequence length="101" mass="10960">MQRETAKRRRPSLSLPILRTSRNQHRAGTLILGNLLTALGEASFGWTIVVFSLLTLLPLPPGSSLITALPLLVTTSQMVLGYPHVNLPGPLARLPRDASKL</sequence>
<dbReference type="RefSeq" id="WP_229747830.1">
    <property type="nucleotide sequence ID" value="NZ_BMFC01000008.1"/>
</dbReference>
<organism evidence="2 3">
    <name type="scientific">Marivita lacus</name>
    <dbReference type="NCBI Taxonomy" id="1323742"/>
    <lineage>
        <taxon>Bacteria</taxon>
        <taxon>Pseudomonadati</taxon>
        <taxon>Pseudomonadota</taxon>
        <taxon>Alphaproteobacteria</taxon>
        <taxon>Rhodobacterales</taxon>
        <taxon>Roseobacteraceae</taxon>
        <taxon>Marivita</taxon>
    </lineage>
</organism>
<gene>
    <name evidence="2" type="ORF">GCM10011363_29240</name>
</gene>
<feature type="transmembrane region" description="Helical" evidence="1">
    <location>
        <begin position="29"/>
        <end position="53"/>
    </location>
</feature>
<protein>
    <submittedName>
        <fullName evidence="2">Uncharacterized protein</fullName>
    </submittedName>
</protein>
<evidence type="ECO:0000256" key="1">
    <source>
        <dbReference type="SAM" id="Phobius"/>
    </source>
</evidence>
<keyword evidence="1" id="KW-0812">Transmembrane</keyword>
<dbReference type="Pfam" id="PF06055">
    <property type="entry name" value="ExoD"/>
    <property type="match status" value="1"/>
</dbReference>
<name>A0ABQ1KVJ8_9RHOB</name>
<keyword evidence="1" id="KW-0472">Membrane</keyword>
<proteinExistence type="predicted"/>
<reference evidence="3" key="1">
    <citation type="journal article" date="2019" name="Int. J. Syst. Evol. Microbiol.">
        <title>The Global Catalogue of Microorganisms (GCM) 10K type strain sequencing project: providing services to taxonomists for standard genome sequencing and annotation.</title>
        <authorList>
            <consortium name="The Broad Institute Genomics Platform"/>
            <consortium name="The Broad Institute Genome Sequencing Center for Infectious Disease"/>
            <person name="Wu L."/>
            <person name="Ma J."/>
        </authorList>
    </citation>
    <scope>NUCLEOTIDE SEQUENCE [LARGE SCALE GENOMIC DNA]</scope>
    <source>
        <strain evidence="3">CGMCC 1.12478</strain>
    </source>
</reference>
<dbReference type="Proteomes" id="UP000645462">
    <property type="component" value="Unassembled WGS sequence"/>
</dbReference>
<accession>A0ABQ1KVJ8</accession>
<comment type="caution">
    <text evidence="2">The sequence shown here is derived from an EMBL/GenBank/DDBJ whole genome shotgun (WGS) entry which is preliminary data.</text>
</comment>
<dbReference type="InterPro" id="IPR010331">
    <property type="entry name" value="ExoD"/>
</dbReference>
<dbReference type="EMBL" id="BMFC01000008">
    <property type="protein sequence ID" value="GGC10715.1"/>
    <property type="molecule type" value="Genomic_DNA"/>
</dbReference>
<keyword evidence="3" id="KW-1185">Reference proteome</keyword>
<feature type="transmembrane region" description="Helical" evidence="1">
    <location>
        <begin position="65"/>
        <end position="85"/>
    </location>
</feature>
<evidence type="ECO:0000313" key="2">
    <source>
        <dbReference type="EMBL" id="GGC10715.1"/>
    </source>
</evidence>